<evidence type="ECO:0000313" key="2">
    <source>
        <dbReference type="Proteomes" id="UP000503447"/>
    </source>
</evidence>
<organism evidence="1 2">
    <name type="scientific">Frigoriglobus tundricola</name>
    <dbReference type="NCBI Taxonomy" id="2774151"/>
    <lineage>
        <taxon>Bacteria</taxon>
        <taxon>Pseudomonadati</taxon>
        <taxon>Planctomycetota</taxon>
        <taxon>Planctomycetia</taxon>
        <taxon>Gemmatales</taxon>
        <taxon>Gemmataceae</taxon>
        <taxon>Frigoriglobus</taxon>
    </lineage>
</organism>
<proteinExistence type="predicted"/>
<dbReference type="Proteomes" id="UP000503447">
    <property type="component" value="Chromosome"/>
</dbReference>
<protein>
    <submittedName>
        <fullName evidence="1">Uncharacterized protein</fullName>
    </submittedName>
</protein>
<dbReference type="EMBL" id="CP053452">
    <property type="protein sequence ID" value="QJX00756.1"/>
    <property type="molecule type" value="Genomic_DNA"/>
</dbReference>
<keyword evidence="2" id="KW-1185">Reference proteome</keyword>
<reference evidence="2" key="1">
    <citation type="submission" date="2020-05" db="EMBL/GenBank/DDBJ databases">
        <title>Frigoriglobus tundricola gen. nov., sp. nov., a psychrotolerant cellulolytic planctomycete of the family Gemmataceae with two divergent copies of 16S rRNA gene.</title>
        <authorList>
            <person name="Kulichevskaya I.S."/>
            <person name="Ivanova A.A."/>
            <person name="Naumoff D.G."/>
            <person name="Beletsky A.V."/>
            <person name="Rijpstra W.I.C."/>
            <person name="Sinninghe Damste J.S."/>
            <person name="Mardanov A.V."/>
            <person name="Ravin N.V."/>
            <person name="Dedysh S.N."/>
        </authorList>
    </citation>
    <scope>NUCLEOTIDE SEQUENCE [LARGE SCALE GENOMIC DNA]</scope>
    <source>
        <strain evidence="2">PL17</strain>
    </source>
</reference>
<dbReference type="AlphaFoldDB" id="A0A6M5Z3S3"/>
<evidence type="ECO:0000313" key="1">
    <source>
        <dbReference type="EMBL" id="QJX00756.1"/>
    </source>
</evidence>
<dbReference type="RefSeq" id="WP_171475446.1">
    <property type="nucleotide sequence ID" value="NZ_CP053452.2"/>
</dbReference>
<sequence>MTIRSLMTRVAALAGAALPLDSGNQQVRAGLFFHREHHYWLWRHRRRMRRRHWFWRR</sequence>
<accession>A0A6M5Z3S3</accession>
<name>A0A6M5Z3S3_9BACT</name>
<dbReference type="KEGG" id="ftj:FTUN_8388"/>
<gene>
    <name evidence="1" type="ORF">FTUN_8388</name>
</gene>